<evidence type="ECO:0000313" key="2">
    <source>
        <dbReference type="EMBL" id="KAJ2797366.1"/>
    </source>
</evidence>
<dbReference type="AlphaFoldDB" id="A0A9W8HUP2"/>
<keyword evidence="2" id="KW-0540">Nuclease</keyword>
<keyword evidence="2" id="KW-0378">Hydrolase</keyword>
<keyword evidence="3" id="KW-1185">Reference proteome</keyword>
<dbReference type="Pfam" id="PF08772">
    <property type="entry name" value="Zn_ribbon_NOB1"/>
    <property type="match status" value="1"/>
</dbReference>
<dbReference type="InterPro" id="IPR036283">
    <property type="entry name" value="NOB1_Zf-like_sf"/>
</dbReference>
<sequence>MGINLITPDGVAVRQLRTWVLRCHACFHLTGDMNKQFCSECGHATLKRCSVTTAANGRLQVHLKSNYQHNLRGTIYSMPKPRGGRHTTRDVITREDDRAYSRAIGQKLRADAKSNVGLGGASALEDPDYVPDLLLENPLAHSNGFGVATDARGMPMVARNRRNPNVVRHTGNRKKKKQTI</sequence>
<dbReference type="PANTHER" id="PTHR12814:SF2">
    <property type="entry name" value="RNA-BINDING PROTEIN NOB1"/>
    <property type="match status" value="1"/>
</dbReference>
<evidence type="ECO:0000259" key="1">
    <source>
        <dbReference type="Pfam" id="PF08772"/>
    </source>
</evidence>
<dbReference type="OrthoDB" id="446759at2759"/>
<reference evidence="2" key="1">
    <citation type="submission" date="2022-07" db="EMBL/GenBank/DDBJ databases">
        <title>Phylogenomic reconstructions and comparative analyses of Kickxellomycotina fungi.</title>
        <authorList>
            <person name="Reynolds N.K."/>
            <person name="Stajich J.E."/>
            <person name="Barry K."/>
            <person name="Grigoriev I.V."/>
            <person name="Crous P."/>
            <person name="Smith M.E."/>
        </authorList>
    </citation>
    <scope>NUCLEOTIDE SEQUENCE</scope>
    <source>
        <strain evidence="2">NRRL 1565</strain>
    </source>
</reference>
<organism evidence="2 3">
    <name type="scientific">Coemansia guatemalensis</name>
    <dbReference type="NCBI Taxonomy" id="2761395"/>
    <lineage>
        <taxon>Eukaryota</taxon>
        <taxon>Fungi</taxon>
        <taxon>Fungi incertae sedis</taxon>
        <taxon>Zoopagomycota</taxon>
        <taxon>Kickxellomycotina</taxon>
        <taxon>Kickxellomycetes</taxon>
        <taxon>Kickxellales</taxon>
        <taxon>Kickxellaceae</taxon>
        <taxon>Coemansia</taxon>
    </lineage>
</organism>
<keyword evidence="2" id="KW-0255">Endonuclease</keyword>
<dbReference type="SUPFAM" id="SSF144206">
    <property type="entry name" value="NOB1 zinc finger-like"/>
    <property type="match status" value="1"/>
</dbReference>
<accession>A0A9W8HUP2</accession>
<dbReference type="Gene3D" id="6.20.210.10">
    <property type="entry name" value="Nin one binding (NOB1), Zn-ribbon-like"/>
    <property type="match status" value="1"/>
</dbReference>
<dbReference type="EMBL" id="JANBUO010001648">
    <property type="protein sequence ID" value="KAJ2797366.1"/>
    <property type="molecule type" value="Genomic_DNA"/>
</dbReference>
<dbReference type="GO" id="GO:0030688">
    <property type="term" value="C:preribosome, small subunit precursor"/>
    <property type="evidence" value="ECO:0007669"/>
    <property type="project" value="TreeGrafter"/>
</dbReference>
<comment type="caution">
    <text evidence="2">The sequence shown here is derived from an EMBL/GenBank/DDBJ whole genome shotgun (WGS) entry which is preliminary data.</text>
</comment>
<dbReference type="GO" id="GO:0030490">
    <property type="term" value="P:maturation of SSU-rRNA"/>
    <property type="evidence" value="ECO:0007669"/>
    <property type="project" value="TreeGrafter"/>
</dbReference>
<dbReference type="InterPro" id="IPR039907">
    <property type="entry name" value="NOB1"/>
</dbReference>
<dbReference type="GO" id="GO:0004521">
    <property type="term" value="F:RNA endonuclease activity"/>
    <property type="evidence" value="ECO:0007669"/>
    <property type="project" value="TreeGrafter"/>
</dbReference>
<evidence type="ECO:0000313" key="3">
    <source>
        <dbReference type="Proteomes" id="UP001140094"/>
    </source>
</evidence>
<gene>
    <name evidence="2" type="primary">nob1</name>
    <name evidence="2" type="ORF">H4R20_005212</name>
</gene>
<dbReference type="Proteomes" id="UP001140094">
    <property type="component" value="Unassembled WGS sequence"/>
</dbReference>
<dbReference type="InterPro" id="IPR014881">
    <property type="entry name" value="NOB1_Zn-bd"/>
</dbReference>
<dbReference type="PANTHER" id="PTHR12814">
    <property type="entry name" value="RNA-BINDING PROTEIN NOB1"/>
    <property type="match status" value="1"/>
</dbReference>
<protein>
    <submittedName>
        <fullName evidence="2">20S-pre-rRNA D-site endonuclease nob1</fullName>
    </submittedName>
</protein>
<feature type="domain" description="Nin one binding (NOB1) Zn-ribbon-like" evidence="1">
    <location>
        <begin position="13"/>
        <end position="84"/>
    </location>
</feature>
<proteinExistence type="predicted"/>
<name>A0A9W8HUP2_9FUNG</name>